<evidence type="ECO:0007829" key="2">
    <source>
        <dbReference type="PDB" id="8TAN"/>
    </source>
</evidence>
<protein>
    <submittedName>
        <fullName evidence="1">Insulin-like growth factor</fullName>
    </submittedName>
</protein>
<feature type="disulfide bond" evidence="2">
    <location>
        <begin position="61"/>
        <end position="68"/>
    </location>
</feature>
<name>A0ACD6B929_9VIRU</name>
<evidence type="ECO:0000313" key="1">
    <source>
        <dbReference type="EMBL" id="AYV88203.1"/>
    </source>
</evidence>
<organism evidence="1">
    <name type="scientific">Mandarin fish ranavirus</name>
    <dbReference type="NCBI Taxonomy" id="2487147"/>
    <lineage>
        <taxon>Viruses</taxon>
        <taxon>Varidnaviria</taxon>
        <taxon>Bamfordvirae</taxon>
        <taxon>Nucleocytoviricota</taxon>
        <taxon>Megaviricetes</taxon>
        <taxon>Pimascovirales</taxon>
        <taxon>Pimascovirales incertae sedis</taxon>
        <taxon>Iridoviridae</taxon>
        <taxon>Alphairidovirinae</taxon>
        <taxon>Ranavirus</taxon>
    </lineage>
</organism>
<reference evidence="1" key="1">
    <citation type="submission" date="2018-02" db="EMBL/GenBank/DDBJ databases">
        <title>Complete genome analysis of the mandarin fish ranaviruses.</title>
        <authorList>
            <person name="Li Z."/>
            <person name="He J."/>
            <person name="Mi S."/>
            <person name="Qin X."/>
            <person name="He J."/>
            <person name="Weng S."/>
            <person name="Guo C."/>
        </authorList>
    </citation>
    <scope>NUCLEOTIDE SEQUENCE</scope>
    <source>
        <strain evidence="1">NH-1609</strain>
    </source>
</reference>
<accession>A0A3G5APE9</accession>
<gene>
    <name evidence="1" type="primary">ORF110L</name>
</gene>
<proteinExistence type="evidence at protein level"/>
<dbReference type="PDB" id="8TAN">
    <property type="method" value="EM"/>
    <property type="resolution" value="3.05 A"/>
    <property type="chains" value="C=16-79"/>
</dbReference>
<accession>A0ACD6B929</accession>
<reference evidence="2" key="2">
    <citation type="journal article" date="2024" name="Mol. Metab.">
        <title>A viral insulin-like peptide inhibits IGF-1 receptor phosphorylation and regulates IGF1R gene expression.</title>
        <authorList>
            <person name="Chrudinova M."/>
            <person name="Kirk N.S."/>
            <person name="Chuard A."/>
            <person name="Venugopal H."/>
            <person name="Zhang F."/>
            <person name="Lubos M."/>
            <person name="Gelfanov V."/>
            <person name="Panikova T."/>
            <person name="Zakova L."/>
            <person name="Cutone J."/>
            <person name="Mojares M."/>
            <person name="DiMarchi R."/>
            <person name="Jiracek J."/>
            <person name="Altindis E."/>
        </authorList>
    </citation>
    <scope>STRUCTURE BY ELECTRON MICROSCOPY (3.05 ANGSTROMS) OF 16-79</scope>
    <scope>DISULFIDE BONDS</scope>
</reference>
<keyword evidence="2" id="KW-0002">3D-structure</keyword>
<dbReference type="EMBL" id="MG941005">
    <property type="protein sequence ID" value="AYV88203.1"/>
    <property type="molecule type" value="Genomic_DNA"/>
</dbReference>
<feature type="disulfide bond" evidence="2">
    <location>
        <begin position="34"/>
        <end position="77"/>
    </location>
</feature>
<sequence>MSLKTFVLLTALVSVVLTDKLCGKDLVDALLLVCGEKGVYSPKMGYARAKTVKGNGIADVCCTSANGCDLNFLEKFCKT</sequence>